<dbReference type="PANTHER" id="PTHR42850:SF4">
    <property type="entry name" value="ZINC-DEPENDENT ENDOPOLYPHOSPHATASE"/>
    <property type="match status" value="1"/>
</dbReference>
<dbReference type="GO" id="GO:0016791">
    <property type="term" value="F:phosphatase activity"/>
    <property type="evidence" value="ECO:0007669"/>
    <property type="project" value="TreeGrafter"/>
</dbReference>
<dbReference type="SUPFAM" id="SSF56300">
    <property type="entry name" value="Metallo-dependent phosphatases"/>
    <property type="match status" value="1"/>
</dbReference>
<keyword evidence="3" id="KW-1185">Reference proteome</keyword>
<dbReference type="InterPro" id="IPR004843">
    <property type="entry name" value="Calcineurin-like_PHP"/>
</dbReference>
<dbReference type="InterPro" id="IPR050126">
    <property type="entry name" value="Ap4A_hydrolase"/>
</dbReference>
<dbReference type="GO" id="GO:0008803">
    <property type="term" value="F:bis(5'-nucleosyl)-tetraphosphatase (symmetrical) activity"/>
    <property type="evidence" value="ECO:0007669"/>
    <property type="project" value="TreeGrafter"/>
</dbReference>
<dbReference type="Gene3D" id="3.60.21.10">
    <property type="match status" value="1"/>
</dbReference>
<protein>
    <submittedName>
        <fullName evidence="2">Phosphatase</fullName>
    </submittedName>
</protein>
<dbReference type="EMBL" id="KP027446">
    <property type="protein sequence ID" value="AJA41978.1"/>
    <property type="molecule type" value="Genomic_DNA"/>
</dbReference>
<dbReference type="Pfam" id="PF00149">
    <property type="entry name" value="Metallophos"/>
    <property type="match status" value="1"/>
</dbReference>
<dbReference type="KEGG" id="vg:26623124"/>
<dbReference type="GO" id="GO:0110154">
    <property type="term" value="P:RNA decapping"/>
    <property type="evidence" value="ECO:0007669"/>
    <property type="project" value="TreeGrafter"/>
</dbReference>
<feature type="domain" description="Calcineurin-like phosphoesterase" evidence="1">
    <location>
        <begin position="1"/>
        <end position="217"/>
    </location>
</feature>
<evidence type="ECO:0000313" key="3">
    <source>
        <dbReference type="Proteomes" id="UP000032690"/>
    </source>
</evidence>
<dbReference type="Proteomes" id="UP000032690">
    <property type="component" value="Segment"/>
</dbReference>
<name>A0A0D3MUS9_9CAUD</name>
<dbReference type="PRINTS" id="PR00114">
    <property type="entry name" value="STPHPHTASE"/>
</dbReference>
<evidence type="ECO:0000259" key="1">
    <source>
        <dbReference type="Pfam" id="PF00149"/>
    </source>
</evidence>
<dbReference type="PANTHER" id="PTHR42850">
    <property type="entry name" value="METALLOPHOSPHOESTERASE"/>
    <property type="match status" value="1"/>
</dbReference>
<evidence type="ECO:0000313" key="2">
    <source>
        <dbReference type="EMBL" id="AJA41978.1"/>
    </source>
</evidence>
<dbReference type="InterPro" id="IPR029052">
    <property type="entry name" value="Metallo-depent_PP-like"/>
</dbReference>
<accession>A0A0D3MUS9</accession>
<dbReference type="RefSeq" id="YP_009195852.1">
    <property type="nucleotide sequence ID" value="NC_028765.1"/>
</dbReference>
<organism evidence="2 3">
    <name type="scientific">Staphylococcus phage phiIPLA-RODI</name>
    <dbReference type="NCBI Taxonomy" id="1572703"/>
    <lineage>
        <taxon>Viruses</taxon>
        <taxon>Duplodnaviria</taxon>
        <taxon>Heunggongvirae</taxon>
        <taxon>Uroviricota</taxon>
        <taxon>Caudoviricetes</taxon>
        <taxon>Herelleviridae</taxon>
        <taxon>Twortvirinae</taxon>
        <taxon>Kayvirus</taxon>
        <taxon>Kayvirus rodi</taxon>
    </lineage>
</organism>
<dbReference type="GeneID" id="26623124"/>
<proteinExistence type="predicted"/>
<dbReference type="InterPro" id="IPR006186">
    <property type="entry name" value="Ser/Thr-sp_prot-phosphatase"/>
</dbReference>
<sequence>MAIYVVPDIHGEYQKLLTIMDKINNERKPKETIVFLGDYVDRGKRSKDVVNYIFDLMSNDDNVVTLLGNHDDEFYNVMENVDRLSIYDIEWLSRYCIETLNSYGVSTVTLKYSSVEENLRSNYDFIKSELKKLKESDDYRKFKILMVNCRKYYKEDKYIFSHSGGVSWKPVEEQTIDQLIWSRDFQPRKDGFTYVCGHTPTDSGEVEINGDMLMCDVGAVFRDIDFPFIKLEVKK</sequence>
<reference evidence="2 3" key="1">
    <citation type="journal article" date="2015" name="Appl. Environ. Microbiol.">
        <title>Two Phages, phiIPLA-RODI and phiIPLA-C1C, Lyse Mono- and Dual-Species Staphylococcal Biofilms.</title>
        <authorList>
            <person name="Gutierrez D."/>
            <person name="Vandenheuvel D."/>
            <person name="Martinez B."/>
            <person name="Rodriguez A."/>
            <person name="Lavigne R."/>
            <person name="Garcia P."/>
        </authorList>
    </citation>
    <scope>NUCLEOTIDE SEQUENCE [LARGE SCALE GENOMIC DNA]</scope>
</reference>